<dbReference type="Gene3D" id="3.30.2020.10">
    <property type="entry name" value="NE0471-like N-terminal domain"/>
    <property type="match status" value="2"/>
</dbReference>
<dbReference type="InterPro" id="IPR036782">
    <property type="entry name" value="NE0471-like_N"/>
</dbReference>
<sequence>MEWHLDKKIIDFGFDDEDTIVIDWNDGRRSAFDPYPYMKGAMEKLLDEDYLKLAYLTGYGRGIAWPGNLDFGVQLLYEASVTDNSEAPLPPRGPHMRWSPEALIVRLKFAENGKILVDWSDGTVREFDAWNHASDDDIEKFVDPTYLAQARVTPERDAIVWPDGEHFDAKTLYERSAVVGFEPSAKHLARGALR</sequence>
<protein>
    <submittedName>
        <fullName evidence="1">Uncharacterized protein</fullName>
    </submittedName>
</protein>
<gene>
    <name evidence="1" type="ORF">C1875_11205</name>
</gene>
<dbReference type="AlphaFoldDB" id="A0A369ME46"/>
<proteinExistence type="predicted"/>
<evidence type="ECO:0000313" key="2">
    <source>
        <dbReference type="Proteomes" id="UP000253970"/>
    </source>
</evidence>
<dbReference type="EMBL" id="PPTU01000018">
    <property type="protein sequence ID" value="RDB68707.1"/>
    <property type="molecule type" value="Genomic_DNA"/>
</dbReference>
<dbReference type="InterPro" id="IPR018841">
    <property type="entry name" value="DUF2442"/>
</dbReference>
<name>A0A369ME46_EGGLN</name>
<evidence type="ECO:0000313" key="1">
    <source>
        <dbReference type="EMBL" id="RDB68707.1"/>
    </source>
</evidence>
<dbReference type="SUPFAM" id="SSF143880">
    <property type="entry name" value="NE0471 N-terminal domain-like"/>
    <property type="match status" value="2"/>
</dbReference>
<comment type="caution">
    <text evidence="1">The sequence shown here is derived from an EMBL/GenBank/DDBJ whole genome shotgun (WGS) entry which is preliminary data.</text>
</comment>
<dbReference type="Proteomes" id="UP000253970">
    <property type="component" value="Unassembled WGS sequence"/>
</dbReference>
<accession>A0A369ME46</accession>
<dbReference type="RefSeq" id="WP_114513609.1">
    <property type="nucleotide sequence ID" value="NZ_AP031442.1"/>
</dbReference>
<organism evidence="1 2">
    <name type="scientific">Eggerthella lenta</name>
    <name type="common">Eubacterium lentum</name>
    <dbReference type="NCBI Taxonomy" id="84112"/>
    <lineage>
        <taxon>Bacteria</taxon>
        <taxon>Bacillati</taxon>
        <taxon>Actinomycetota</taxon>
        <taxon>Coriobacteriia</taxon>
        <taxon>Eggerthellales</taxon>
        <taxon>Eggerthellaceae</taxon>
        <taxon>Eggerthella</taxon>
    </lineage>
</organism>
<dbReference type="Pfam" id="PF10387">
    <property type="entry name" value="DUF2442"/>
    <property type="match status" value="2"/>
</dbReference>
<reference evidence="1 2" key="1">
    <citation type="journal article" date="2018" name="Elife">
        <title>Discovery and characterization of a prevalent human gut bacterial enzyme sufficient for the inactivation of a family of plant toxins.</title>
        <authorList>
            <person name="Koppel N."/>
            <person name="Bisanz J.E."/>
            <person name="Pandelia M.E."/>
            <person name="Turnbaugh P.J."/>
            <person name="Balskus E.P."/>
        </authorList>
    </citation>
    <scope>NUCLEOTIDE SEQUENCE [LARGE SCALE GENOMIC DNA]</scope>
    <source>
        <strain evidence="1 2">W1 BHI 6</strain>
    </source>
</reference>